<reference evidence="1 2" key="1">
    <citation type="submission" date="2017-09" db="EMBL/GenBank/DDBJ databases">
        <title>WGS assembly of Aquilegia coerulea Goldsmith.</title>
        <authorList>
            <person name="Hodges S."/>
            <person name="Kramer E."/>
            <person name="Nordborg M."/>
            <person name="Tomkins J."/>
            <person name="Borevitz J."/>
            <person name="Derieg N."/>
            <person name="Yan J."/>
            <person name="Mihaltcheva S."/>
            <person name="Hayes R.D."/>
            <person name="Rokhsar D."/>
        </authorList>
    </citation>
    <scope>NUCLEOTIDE SEQUENCE [LARGE SCALE GENOMIC DNA]</scope>
    <source>
        <strain evidence="2">cv. Goldsmith</strain>
    </source>
</reference>
<sequence length="87" mass="9848">MYKRAYHLLYIRPHQGWSDLSSVCVIRGKKINRLFNYLVDSSAISRSRPADISSRVLIISVVYNTGFNDHAKMSATGRVFDSGVQRG</sequence>
<dbReference type="AlphaFoldDB" id="A0A2G5DLX5"/>
<name>A0A2G5DLX5_AQUCA</name>
<proteinExistence type="predicted"/>
<evidence type="ECO:0000313" key="1">
    <source>
        <dbReference type="EMBL" id="PIA44483.1"/>
    </source>
</evidence>
<dbReference type="Proteomes" id="UP000230069">
    <property type="component" value="Unassembled WGS sequence"/>
</dbReference>
<accession>A0A2G5DLX5</accession>
<evidence type="ECO:0000313" key="2">
    <source>
        <dbReference type="Proteomes" id="UP000230069"/>
    </source>
</evidence>
<dbReference type="EMBL" id="KZ305034">
    <property type="protein sequence ID" value="PIA44483.1"/>
    <property type="molecule type" value="Genomic_DNA"/>
</dbReference>
<protein>
    <submittedName>
        <fullName evidence="1">Uncharacterized protein</fullName>
    </submittedName>
</protein>
<keyword evidence="2" id="KW-1185">Reference proteome</keyword>
<dbReference type="InParanoid" id="A0A2G5DLX5"/>
<organism evidence="1 2">
    <name type="scientific">Aquilegia coerulea</name>
    <name type="common">Rocky mountain columbine</name>
    <dbReference type="NCBI Taxonomy" id="218851"/>
    <lineage>
        <taxon>Eukaryota</taxon>
        <taxon>Viridiplantae</taxon>
        <taxon>Streptophyta</taxon>
        <taxon>Embryophyta</taxon>
        <taxon>Tracheophyta</taxon>
        <taxon>Spermatophyta</taxon>
        <taxon>Magnoliopsida</taxon>
        <taxon>Ranunculales</taxon>
        <taxon>Ranunculaceae</taxon>
        <taxon>Thalictroideae</taxon>
        <taxon>Aquilegia</taxon>
    </lineage>
</organism>
<gene>
    <name evidence="1" type="ORF">AQUCO_01700231v1</name>
</gene>